<evidence type="ECO:0000256" key="3">
    <source>
        <dbReference type="ARBA" id="ARBA00022729"/>
    </source>
</evidence>
<protein>
    <submittedName>
        <fullName evidence="12">Subtilisin Carlsberg</fullName>
    </submittedName>
</protein>
<name>A0A3M7MBI8_9PLEO</name>
<evidence type="ECO:0000256" key="4">
    <source>
        <dbReference type="ARBA" id="ARBA00022801"/>
    </source>
</evidence>
<dbReference type="PANTHER" id="PTHR43806:SF66">
    <property type="entry name" value="SERIN ENDOPEPTIDASE"/>
    <property type="match status" value="1"/>
</dbReference>
<dbReference type="GO" id="GO:0016020">
    <property type="term" value="C:membrane"/>
    <property type="evidence" value="ECO:0007669"/>
    <property type="project" value="InterPro"/>
</dbReference>
<dbReference type="Proteomes" id="UP000265663">
    <property type="component" value="Unassembled WGS sequence"/>
</dbReference>
<keyword evidence="5 7" id="KW-0720">Serine protease</keyword>
<dbReference type="PANTHER" id="PTHR43806">
    <property type="entry name" value="PEPTIDASE S8"/>
    <property type="match status" value="1"/>
</dbReference>
<dbReference type="PROSITE" id="PS00136">
    <property type="entry name" value="SUBTILASE_ASP"/>
    <property type="match status" value="1"/>
</dbReference>
<dbReference type="PRINTS" id="PR00723">
    <property type="entry name" value="SUBTILISIN"/>
</dbReference>
<keyword evidence="2 7" id="KW-0645">Protease</keyword>
<gene>
    <name evidence="12" type="ORF">GMOD_00006895</name>
</gene>
<dbReference type="OrthoDB" id="10256524at2759"/>
<feature type="active site" description="Charge relay system" evidence="6 7">
    <location>
        <position position="184"/>
    </location>
</feature>
<reference evidence="12 13" key="1">
    <citation type="journal article" date="2014" name="PLoS ONE">
        <title>De novo Genome Assembly of the Fungal Plant Pathogen Pyrenophora semeniperda.</title>
        <authorList>
            <person name="Soliai M.M."/>
            <person name="Meyer S.E."/>
            <person name="Udall J.A."/>
            <person name="Elzinga D.E."/>
            <person name="Hermansen R.A."/>
            <person name="Bodily P.M."/>
            <person name="Hart A.A."/>
            <person name="Coleman C.E."/>
        </authorList>
    </citation>
    <scope>NUCLEOTIDE SEQUENCE [LARGE SCALE GENOMIC DNA]</scope>
    <source>
        <strain evidence="12 13">CCB06</strain>
        <tissue evidence="12">Mycelium</tissue>
    </source>
</reference>
<evidence type="ECO:0000256" key="1">
    <source>
        <dbReference type="ARBA" id="ARBA00011073"/>
    </source>
</evidence>
<proteinExistence type="inferred from homology"/>
<dbReference type="PROSITE" id="PS00138">
    <property type="entry name" value="SUBTILASE_SER"/>
    <property type="match status" value="1"/>
</dbReference>
<evidence type="ECO:0000256" key="9">
    <source>
        <dbReference type="SAM" id="SignalP"/>
    </source>
</evidence>
<evidence type="ECO:0000256" key="6">
    <source>
        <dbReference type="PIRSR" id="PIRSR615500-1"/>
    </source>
</evidence>
<dbReference type="InterPro" id="IPR034187">
    <property type="entry name" value="Peptidases_S8_5"/>
</dbReference>
<evidence type="ECO:0000313" key="12">
    <source>
        <dbReference type="EMBL" id="RMZ71750.1"/>
    </source>
</evidence>
<keyword evidence="3 9" id="KW-0732">Signal</keyword>
<feature type="chain" id="PRO_5018226672" evidence="9">
    <location>
        <begin position="21"/>
        <end position="898"/>
    </location>
</feature>
<dbReference type="EMBL" id="KE747827">
    <property type="protein sequence ID" value="RMZ71750.1"/>
    <property type="molecule type" value="Genomic_DNA"/>
</dbReference>
<dbReference type="PROSITE" id="PS00137">
    <property type="entry name" value="SUBTILASE_HIS"/>
    <property type="match status" value="1"/>
</dbReference>
<dbReference type="Gene3D" id="3.40.50.200">
    <property type="entry name" value="Peptidase S8/S53 domain"/>
    <property type="match status" value="2"/>
</dbReference>
<feature type="active site" description="Charge relay system" evidence="6 7">
    <location>
        <position position="564"/>
    </location>
</feature>
<dbReference type="Pfam" id="PF00082">
    <property type="entry name" value="Peptidase_S8"/>
    <property type="match status" value="1"/>
</dbReference>
<sequence>MKQVSGAIAALLLGVQVAISTPVHPRLNTNGIAQRATDNTPEVTTSDIFLGVYIVEFADENESPSNFYASLAANGVHAEHRRDLSCRFFKGVSFEVKSSGANSTTTDHSSILEEMQAVPQVRNIWPSRIISRSRPVNATVPSQQSRVKRQTQQMDSFSPHVMTQVDKLHAEGVTGKGFRIAIVDSGIDYTHPALGGCFGPGCLVEIGYDFTGDNYKPGLTPLQPDNDPMDNCVGHGTHVAGIIAAQLEGNKYGFTGSAPGVKLGAYRMWGCPAQSTTEVEVAAFARAVEDGADIISYSNGDESGWTEDARSVIISRIVDSGIPVIVSEGNSGGEGLFAASTPATGASVTGTGAVANTLFPALLQQGSYKASANSTGNDTTKFSFLMGTPAFAADTTLPLWSAADACKPLPDDTPDLSGRIVLVESVDSKATRCYPPDQGANIAAKGGRFMIYYEKTNLTMRDDPFVYADGIEGVVRAVPYQAEHWLSLLSQGATVTVTIPANASADHLEELENHVTGGYVSGPLSSWGPSWELNMTPTIVSPGENILGTWPTAMGSYRVLTGTSMSTPLVAGIYAMLGEVYGKLDPKRLRRILTHTSKPLAWHDGKVAHPDILAPVPQQGAGMIQAWDAAHTTLELDIDSIMLNDTEHFVGTHTFSISNTGSTDQVLKMGHQKAVTMYTMRPNSPTLQPGGFPNSIVTSYASVSFSSDSITVPAGQYAKVTVTLTPPTGLNATLLPVYSGFITVGEKLVLPYMGVAGSMRATPILTPVTIYLASGYGPAPANKTYTIPRPDPANPPATDKGDDMAMPNVYIHPVIGTRLVHVDVLQGKEVLGPLAGWPQRFVGRIEKRAWFNGLLASGRVLEQGVYRVRVKALRLFGDEGREGNWDVVETVEFGVRYS</sequence>
<dbReference type="InterPro" id="IPR022398">
    <property type="entry name" value="Peptidase_S8_His-AS"/>
</dbReference>
<evidence type="ECO:0000259" key="11">
    <source>
        <dbReference type="Pfam" id="PF06280"/>
    </source>
</evidence>
<dbReference type="CDD" id="cd07489">
    <property type="entry name" value="Peptidases_S8_5"/>
    <property type="match status" value="1"/>
</dbReference>
<evidence type="ECO:0000313" key="13">
    <source>
        <dbReference type="Proteomes" id="UP000265663"/>
    </source>
</evidence>
<feature type="active site" description="Charge relay system" evidence="6 7">
    <location>
        <position position="235"/>
    </location>
</feature>
<feature type="domain" description="Peptidase S8/S53" evidence="10">
    <location>
        <begin position="175"/>
        <end position="599"/>
    </location>
</feature>
<dbReference type="FunFam" id="3.40.50.200:FF:000036">
    <property type="entry name" value="Serin endopeptidase"/>
    <property type="match status" value="1"/>
</dbReference>
<dbReference type="InterPro" id="IPR050131">
    <property type="entry name" value="Peptidase_S8_subtilisin-like"/>
</dbReference>
<dbReference type="InterPro" id="IPR023827">
    <property type="entry name" value="Peptidase_S8_Asp-AS"/>
</dbReference>
<evidence type="ECO:0000259" key="10">
    <source>
        <dbReference type="Pfam" id="PF00082"/>
    </source>
</evidence>
<dbReference type="GO" id="GO:0004252">
    <property type="term" value="F:serine-type endopeptidase activity"/>
    <property type="evidence" value="ECO:0007669"/>
    <property type="project" value="UniProtKB-UniRule"/>
</dbReference>
<keyword evidence="13" id="KW-1185">Reference proteome</keyword>
<evidence type="ECO:0000256" key="8">
    <source>
        <dbReference type="RuleBase" id="RU003355"/>
    </source>
</evidence>
<feature type="signal peptide" evidence="9">
    <location>
        <begin position="1"/>
        <end position="20"/>
    </location>
</feature>
<comment type="similarity">
    <text evidence="1 7 8">Belongs to the peptidase S8 family.</text>
</comment>
<dbReference type="PROSITE" id="PS51892">
    <property type="entry name" value="SUBTILASE"/>
    <property type="match status" value="1"/>
</dbReference>
<dbReference type="AlphaFoldDB" id="A0A3M7MBI8"/>
<dbReference type="InterPro" id="IPR015500">
    <property type="entry name" value="Peptidase_S8_subtilisin-rel"/>
</dbReference>
<dbReference type="InterPro" id="IPR036852">
    <property type="entry name" value="Peptidase_S8/S53_dom_sf"/>
</dbReference>
<dbReference type="InterPro" id="IPR023828">
    <property type="entry name" value="Peptidase_S8_Ser-AS"/>
</dbReference>
<evidence type="ECO:0000256" key="2">
    <source>
        <dbReference type="ARBA" id="ARBA00022670"/>
    </source>
</evidence>
<dbReference type="SUPFAM" id="SSF52743">
    <property type="entry name" value="Subtilisin-like"/>
    <property type="match status" value="1"/>
</dbReference>
<dbReference type="InterPro" id="IPR010435">
    <property type="entry name" value="C5a/SBT2-like_Fn3"/>
</dbReference>
<dbReference type="InterPro" id="IPR000209">
    <property type="entry name" value="Peptidase_S8/S53_dom"/>
</dbReference>
<keyword evidence="4 7" id="KW-0378">Hydrolase</keyword>
<evidence type="ECO:0000256" key="5">
    <source>
        <dbReference type="ARBA" id="ARBA00022825"/>
    </source>
</evidence>
<dbReference type="GO" id="GO:0006508">
    <property type="term" value="P:proteolysis"/>
    <property type="evidence" value="ECO:0007669"/>
    <property type="project" value="UniProtKB-KW"/>
</dbReference>
<dbReference type="Pfam" id="PF06280">
    <property type="entry name" value="fn3_5"/>
    <property type="match status" value="1"/>
</dbReference>
<evidence type="ECO:0000256" key="7">
    <source>
        <dbReference type="PROSITE-ProRule" id="PRU01240"/>
    </source>
</evidence>
<accession>A0A3M7MBI8</accession>
<organism evidence="12 13">
    <name type="scientific">Pyrenophora seminiperda CCB06</name>
    <dbReference type="NCBI Taxonomy" id="1302712"/>
    <lineage>
        <taxon>Eukaryota</taxon>
        <taxon>Fungi</taxon>
        <taxon>Dikarya</taxon>
        <taxon>Ascomycota</taxon>
        <taxon>Pezizomycotina</taxon>
        <taxon>Dothideomycetes</taxon>
        <taxon>Pleosporomycetidae</taxon>
        <taxon>Pleosporales</taxon>
        <taxon>Pleosporineae</taxon>
        <taxon>Pleosporaceae</taxon>
        <taxon>Pyrenophora</taxon>
    </lineage>
</organism>
<feature type="domain" description="C5a peptidase/Subtilisin-like protease SBT2-like Fn3-like" evidence="11">
    <location>
        <begin position="641"/>
        <end position="753"/>
    </location>
</feature>